<dbReference type="OrthoDB" id="9781621at2"/>
<keyword evidence="2" id="KW-0285">Flavoprotein</keyword>
<dbReference type="SUPFAM" id="SSF51905">
    <property type="entry name" value="FAD/NAD(P)-binding domain"/>
    <property type="match status" value="1"/>
</dbReference>
<evidence type="ECO:0000256" key="3">
    <source>
        <dbReference type="ARBA" id="ARBA00022827"/>
    </source>
</evidence>
<evidence type="ECO:0000313" key="7">
    <source>
        <dbReference type="EMBL" id="REG00008.1"/>
    </source>
</evidence>
<evidence type="ECO:0000259" key="6">
    <source>
        <dbReference type="Pfam" id="PF07992"/>
    </source>
</evidence>
<dbReference type="AlphaFoldDB" id="A0A3D9ZS87"/>
<evidence type="ECO:0000313" key="8">
    <source>
        <dbReference type="Proteomes" id="UP000256913"/>
    </source>
</evidence>
<gene>
    <name evidence="7" type="ORF">DFJ67_6054</name>
</gene>
<keyword evidence="8" id="KW-1185">Reference proteome</keyword>
<evidence type="ECO:0000256" key="2">
    <source>
        <dbReference type="ARBA" id="ARBA00022630"/>
    </source>
</evidence>
<dbReference type="RefSeq" id="WP_116071227.1">
    <property type="nucleotide sequence ID" value="NZ_BONB01000056.1"/>
</dbReference>
<reference evidence="7 8" key="1">
    <citation type="submission" date="2018-08" db="EMBL/GenBank/DDBJ databases">
        <title>Sequencing the genomes of 1000 actinobacteria strains.</title>
        <authorList>
            <person name="Klenk H.-P."/>
        </authorList>
    </citation>
    <scope>NUCLEOTIDE SEQUENCE [LARGE SCALE GENOMIC DNA]</scope>
    <source>
        <strain evidence="7 8">DSM 44099</strain>
    </source>
</reference>
<dbReference type="PANTHER" id="PTHR43706">
    <property type="entry name" value="NADH DEHYDROGENASE"/>
    <property type="match status" value="1"/>
</dbReference>
<proteinExistence type="inferred from homology"/>
<comment type="similarity">
    <text evidence="1">Belongs to the NADH dehydrogenase family.</text>
</comment>
<evidence type="ECO:0000256" key="5">
    <source>
        <dbReference type="ARBA" id="ARBA00023027"/>
    </source>
</evidence>
<dbReference type="Pfam" id="PF07992">
    <property type="entry name" value="Pyr_redox_2"/>
    <property type="match status" value="1"/>
</dbReference>
<keyword evidence="4" id="KW-0560">Oxidoreductase</keyword>
<dbReference type="GO" id="GO:0003954">
    <property type="term" value="F:NADH dehydrogenase activity"/>
    <property type="evidence" value="ECO:0007669"/>
    <property type="project" value="InterPro"/>
</dbReference>
<accession>A0A3D9ZS87</accession>
<dbReference type="InterPro" id="IPR045024">
    <property type="entry name" value="NDH-2"/>
</dbReference>
<dbReference type="EMBL" id="QUMQ01000001">
    <property type="protein sequence ID" value="REG00008.1"/>
    <property type="molecule type" value="Genomic_DNA"/>
</dbReference>
<dbReference type="InterPro" id="IPR036188">
    <property type="entry name" value="FAD/NAD-bd_sf"/>
</dbReference>
<protein>
    <submittedName>
        <fullName evidence="7">NADH dehydrogenase</fullName>
    </submittedName>
</protein>
<dbReference type="Proteomes" id="UP000256913">
    <property type="component" value="Unassembled WGS sequence"/>
</dbReference>
<keyword evidence="5" id="KW-0520">NAD</keyword>
<evidence type="ECO:0000256" key="1">
    <source>
        <dbReference type="ARBA" id="ARBA00005272"/>
    </source>
</evidence>
<comment type="caution">
    <text evidence="7">The sequence shown here is derived from an EMBL/GenBank/DDBJ whole genome shotgun (WGS) entry which is preliminary data.</text>
</comment>
<feature type="domain" description="FAD/NAD(P)-binding" evidence="6">
    <location>
        <begin position="3"/>
        <end position="334"/>
    </location>
</feature>
<organism evidence="7 8">
    <name type="scientific">Asanoa ferruginea</name>
    <dbReference type="NCBI Taxonomy" id="53367"/>
    <lineage>
        <taxon>Bacteria</taxon>
        <taxon>Bacillati</taxon>
        <taxon>Actinomycetota</taxon>
        <taxon>Actinomycetes</taxon>
        <taxon>Micromonosporales</taxon>
        <taxon>Micromonosporaceae</taxon>
        <taxon>Asanoa</taxon>
    </lineage>
</organism>
<keyword evidence="3" id="KW-0274">FAD</keyword>
<dbReference type="InterPro" id="IPR023753">
    <property type="entry name" value="FAD/NAD-binding_dom"/>
</dbReference>
<name>A0A3D9ZS87_9ACTN</name>
<evidence type="ECO:0000256" key="4">
    <source>
        <dbReference type="ARBA" id="ARBA00023002"/>
    </source>
</evidence>
<sequence length="446" mass="48054">MRTILVVGGGYAGFYTAWKLEKKLRRDEARVVVVDPRPYMTYQPFLPEVLAGSVEARHAAVSQRRHLRKTTLISGSVVHVDHAHRTATIQPAEGPEFALAYDIIAVTAGAVTRQLGVPGIAESAIGMKHVEEAVAIRDRLLTNFDRASTLAPGPQREKLLTVTFVGGGFSGVEGFGELLSLATALTRLYPELSPADVRFHLVEARGRILPEVTDKPGQWVVRSLEKRGAQVHLNAQLVSATDGHVVLSDGQEFDSDLIVWTVGNAVNPMVRNHTDLPIDARGMLVVRADLRVGTDSEAIPDAWGAGDDAAVPDLAAGRPGVATVPNAQHAVRQGKLLAKNIVGSLRGREPKQYLHHSLGTVATLGLGRGIFQYKGIVIKGLPAWLMHRGYHVLAVPSWERKARVLAVWLTAAVFGRDIVSLASVQDPRRAFVTGGEPAAADHARSA</sequence>
<dbReference type="PRINTS" id="PR00368">
    <property type="entry name" value="FADPNR"/>
</dbReference>
<dbReference type="Gene3D" id="3.50.50.100">
    <property type="match status" value="1"/>
</dbReference>
<dbReference type="PANTHER" id="PTHR43706:SF45">
    <property type="entry name" value="NADH DEHYDROGENASE-LIKE PROTEIN RV1812C"/>
    <property type="match status" value="1"/>
</dbReference>